<evidence type="ECO:0000256" key="1">
    <source>
        <dbReference type="SAM" id="Phobius"/>
    </source>
</evidence>
<dbReference type="EMBL" id="CP123967">
    <property type="protein sequence ID" value="WGT47298.1"/>
    <property type="molecule type" value="Genomic_DNA"/>
</dbReference>
<keyword evidence="1" id="KW-0472">Membrane</keyword>
<accession>A0ABY8PXU7</accession>
<keyword evidence="1" id="KW-1133">Transmembrane helix</keyword>
<organism evidence="2 3">
    <name type="scientific">Tessaracoccus lacteus</name>
    <dbReference type="NCBI Taxonomy" id="3041766"/>
    <lineage>
        <taxon>Bacteria</taxon>
        <taxon>Bacillati</taxon>
        <taxon>Actinomycetota</taxon>
        <taxon>Actinomycetes</taxon>
        <taxon>Propionibacteriales</taxon>
        <taxon>Propionibacteriaceae</taxon>
        <taxon>Tessaracoccus</taxon>
    </lineage>
</organism>
<proteinExistence type="predicted"/>
<name>A0ABY8PXU7_9ACTN</name>
<evidence type="ECO:0000313" key="2">
    <source>
        <dbReference type="EMBL" id="WGT47298.1"/>
    </source>
</evidence>
<protein>
    <submittedName>
        <fullName evidence="2">Uncharacterized protein</fullName>
    </submittedName>
</protein>
<keyword evidence="3" id="KW-1185">Reference proteome</keyword>
<reference evidence="2 3" key="1">
    <citation type="journal article" date="2008" name="Int. J. Syst. Evol. Microbiol.">
        <title>Tessaracoccus flavescens sp. nov., isolated from marine sediment.</title>
        <authorList>
            <person name="Lee D.W."/>
            <person name="Lee S.D."/>
        </authorList>
    </citation>
    <scope>NUCLEOTIDE SEQUENCE [LARGE SCALE GENOMIC DNA]</scope>
    <source>
        <strain evidence="2 3">T21</strain>
    </source>
</reference>
<gene>
    <name evidence="2" type="ORF">QH948_00485</name>
</gene>
<dbReference type="RefSeq" id="WP_281145031.1">
    <property type="nucleotide sequence ID" value="NZ_CP123967.1"/>
</dbReference>
<feature type="transmembrane region" description="Helical" evidence="1">
    <location>
        <begin position="221"/>
        <end position="239"/>
    </location>
</feature>
<keyword evidence="1" id="KW-0812">Transmembrane</keyword>
<dbReference type="Proteomes" id="UP001244136">
    <property type="component" value="Chromosome"/>
</dbReference>
<evidence type="ECO:0000313" key="3">
    <source>
        <dbReference type="Proteomes" id="UP001244136"/>
    </source>
</evidence>
<feature type="transmembrane region" description="Helical" evidence="1">
    <location>
        <begin position="143"/>
        <end position="160"/>
    </location>
</feature>
<sequence length="334" mass="34567">MSEPEAAGNAKEVADKAAHGIMALAREKSTQIAELSHDIADSTKDRASDALAKVTTKKPDPYPVAIEEYNAAYTTMQDAGLALLRQRERSLDLIGFVEVLVNSVANTPKAFEAAFNEVAVERAFFLSAEEFARMDLEAARKSALGAGAGLAGGVAVASIAPTTALWVATTFGTASTGTAISTLSGAVASNAALAWLGGGAITAGGGGMAAGSALLALAGPIGWTIAGASVLTSIALFSVKKHKTRKAQQSELTKLRARTVQARSTGESIRNLLERTESLREMLSTSYGASLPFFGADYLSLSIADQSRLATLVNNTKAAAALLSQLAEQEMVDD</sequence>